<dbReference type="Proteomes" id="UP001597369">
    <property type="component" value="Unassembled WGS sequence"/>
</dbReference>
<accession>A0ABW4X2H2</accession>
<dbReference type="Pfam" id="PF07995">
    <property type="entry name" value="GSDH"/>
    <property type="match status" value="2"/>
</dbReference>
<feature type="signal peptide" evidence="2">
    <location>
        <begin position="1"/>
        <end position="21"/>
    </location>
</feature>
<reference evidence="5" key="1">
    <citation type="journal article" date="2019" name="Int. J. Syst. Evol. Microbiol.">
        <title>The Global Catalogue of Microorganisms (GCM) 10K type strain sequencing project: providing services to taxonomists for standard genome sequencing and annotation.</title>
        <authorList>
            <consortium name="The Broad Institute Genomics Platform"/>
            <consortium name="The Broad Institute Genome Sequencing Center for Infectious Disease"/>
            <person name="Wu L."/>
            <person name="Ma J."/>
        </authorList>
    </citation>
    <scope>NUCLEOTIDE SEQUENCE [LARGE SCALE GENOMIC DNA]</scope>
    <source>
        <strain evidence="5">JCM 16545</strain>
    </source>
</reference>
<evidence type="ECO:0000256" key="1">
    <source>
        <dbReference type="SAM" id="MobiDB-lite"/>
    </source>
</evidence>
<dbReference type="EMBL" id="JBHUHV010000058">
    <property type="protein sequence ID" value="MFD2069183.1"/>
    <property type="molecule type" value="Genomic_DNA"/>
</dbReference>
<dbReference type="PANTHER" id="PTHR19328">
    <property type="entry name" value="HEDGEHOG-INTERACTING PROTEIN"/>
    <property type="match status" value="1"/>
</dbReference>
<dbReference type="PANTHER" id="PTHR19328:SF75">
    <property type="entry name" value="ALDOSE SUGAR DEHYDROGENASE YLII"/>
    <property type="match status" value="1"/>
</dbReference>
<dbReference type="InterPro" id="IPR011042">
    <property type="entry name" value="6-blade_b-propeller_TolB-like"/>
</dbReference>
<feature type="compositionally biased region" description="Polar residues" evidence="1">
    <location>
        <begin position="539"/>
        <end position="549"/>
    </location>
</feature>
<dbReference type="RefSeq" id="WP_229957304.1">
    <property type="nucleotide sequence ID" value="NZ_JAJJWI010000001.1"/>
</dbReference>
<evidence type="ECO:0000313" key="4">
    <source>
        <dbReference type="EMBL" id="MFD2069183.1"/>
    </source>
</evidence>
<comment type="caution">
    <text evidence="4">The sequence shown here is derived from an EMBL/GenBank/DDBJ whole genome shotgun (WGS) entry which is preliminary data.</text>
</comment>
<dbReference type="SUPFAM" id="SSF50952">
    <property type="entry name" value="Soluble quinoprotein glucose dehydrogenase"/>
    <property type="match status" value="1"/>
</dbReference>
<feature type="chain" id="PRO_5047305637" evidence="2">
    <location>
        <begin position="22"/>
        <end position="567"/>
    </location>
</feature>
<dbReference type="InterPro" id="IPR011041">
    <property type="entry name" value="Quinoprot_gluc/sorb_DH_b-prop"/>
</dbReference>
<evidence type="ECO:0000313" key="5">
    <source>
        <dbReference type="Proteomes" id="UP001597369"/>
    </source>
</evidence>
<keyword evidence="2" id="KW-0732">Signal</keyword>
<dbReference type="InterPro" id="IPR012938">
    <property type="entry name" value="Glc/Sorbosone_DH"/>
</dbReference>
<dbReference type="Gene3D" id="2.120.10.30">
    <property type="entry name" value="TolB, C-terminal domain"/>
    <property type="match status" value="1"/>
</dbReference>
<feature type="region of interest" description="Disordered" evidence="1">
    <location>
        <begin position="491"/>
        <end position="549"/>
    </location>
</feature>
<keyword evidence="5" id="KW-1185">Reference proteome</keyword>
<organism evidence="4 5">
    <name type="scientific">Pontibacter silvestris</name>
    <dbReference type="NCBI Taxonomy" id="2305183"/>
    <lineage>
        <taxon>Bacteria</taxon>
        <taxon>Pseudomonadati</taxon>
        <taxon>Bacteroidota</taxon>
        <taxon>Cytophagia</taxon>
        <taxon>Cytophagales</taxon>
        <taxon>Hymenobacteraceae</taxon>
        <taxon>Pontibacter</taxon>
    </lineage>
</organism>
<feature type="compositionally biased region" description="Basic and acidic residues" evidence="1">
    <location>
        <begin position="527"/>
        <end position="536"/>
    </location>
</feature>
<name>A0ABW4X2H2_9BACT</name>
<proteinExistence type="predicted"/>
<feature type="domain" description="Glucose/Sorbosone dehydrogenase" evidence="3">
    <location>
        <begin position="387"/>
        <end position="463"/>
    </location>
</feature>
<evidence type="ECO:0000256" key="2">
    <source>
        <dbReference type="SAM" id="SignalP"/>
    </source>
</evidence>
<protein>
    <submittedName>
        <fullName evidence="4">PQQ-dependent sugar dehydrogenase</fullName>
    </submittedName>
</protein>
<sequence length="567" mass="62358">MKQTVVLLACLLAFFYSEVEAQTAKGPLGEVFAKRVIAKELSDPWEITYGPDQFLWVTEAKGYRVSRISPADGSKTVILDLNDKKNFPRYDKIPDEIDGGKSWPQGGLMGMALHPQLQDGKPYVYLTYVYNFAGADSKGNGSLPNYGGNYYTTRIVRYEYDAEAQKLLNPLTLCDTIPGSNDHNSGRLLIAPIAGKDYLFYTVGDMGAGQYDNAGRPNHAQDKKVYEGKVLRFNLEPDNDRNPLDKWIPNDNPFNNAVWSYGHRNAQGLAYAIVGGDSKIYSSEHGPFSDDEINIIEKGKNYGHPLVIGYDDNNYNGLAAGATSHSSLPGTWNTTYPFIENEHANVRAIGAKNYQNPIKTLYPLSNDFLKIVATKVKDDAKKTEWVSEAPSSIEVYTSTTIPGWRNSLLVPTLKTGKLIRLKLNSKGNGITGDTITYFKAPVRYRDVAISPDGGKLYLALDSTSVTSGPSEEDPEGSNCRGCIIEFTYQDSGTQGDRSKTSKSGLGRLEHPAKASPELQMKTLSTTSEKDLSEAKAKSNMPSKLTVPTTITKAKDKTTLESDNVTIK</sequence>
<evidence type="ECO:0000259" key="3">
    <source>
        <dbReference type="Pfam" id="PF07995"/>
    </source>
</evidence>
<gene>
    <name evidence="4" type="ORF">ACFSKU_20030</name>
</gene>
<feature type="domain" description="Glucose/Sorbosone dehydrogenase" evidence="3">
    <location>
        <begin position="41"/>
        <end position="323"/>
    </location>
</feature>